<proteinExistence type="predicted"/>
<reference evidence="6 7" key="1">
    <citation type="submission" date="2016-10" db="EMBL/GenBank/DDBJ databases">
        <authorList>
            <person name="de Groot N.N."/>
        </authorList>
    </citation>
    <scope>NUCLEOTIDE SEQUENCE [LARGE SCALE GENOMIC DNA]</scope>
    <source>
        <strain evidence="6 7">CGMCC 4.1877</strain>
    </source>
</reference>
<dbReference type="PANTHER" id="PTHR33164:SF64">
    <property type="entry name" value="TRANSCRIPTIONAL REGULATOR SLYA"/>
    <property type="match status" value="1"/>
</dbReference>
<evidence type="ECO:0000256" key="1">
    <source>
        <dbReference type="ARBA" id="ARBA00023015"/>
    </source>
</evidence>
<dbReference type="InterPro" id="IPR039422">
    <property type="entry name" value="MarR/SlyA-like"/>
</dbReference>
<sequence>MAAPTPGAAGVVEFLDRVDHAVASALSTNPSSTDVSRDGWRVLLMLARGTGRSMGEIAGHTSLPAPTATRIVDRLVEKKLAYRSADPLDRRRVLVHLSAEGRTVVESVCQRVQRILSPRRAPAARPAACDSTIPGPRTGSVL</sequence>
<name>A0A1I5GI19_PSUAM</name>
<dbReference type="InterPro" id="IPR000835">
    <property type="entry name" value="HTH_MarR-typ"/>
</dbReference>
<dbReference type="SMART" id="SM00347">
    <property type="entry name" value="HTH_MARR"/>
    <property type="match status" value="1"/>
</dbReference>
<dbReference type="STRING" id="260086.SAMN05216207_104651"/>
<dbReference type="GO" id="GO:0003700">
    <property type="term" value="F:DNA-binding transcription factor activity"/>
    <property type="evidence" value="ECO:0007669"/>
    <property type="project" value="InterPro"/>
</dbReference>
<evidence type="ECO:0000259" key="5">
    <source>
        <dbReference type="PROSITE" id="PS50995"/>
    </source>
</evidence>
<keyword evidence="1" id="KW-0805">Transcription regulation</keyword>
<dbReference type="AlphaFoldDB" id="A0A1I5GI19"/>
<evidence type="ECO:0000256" key="3">
    <source>
        <dbReference type="ARBA" id="ARBA00023163"/>
    </source>
</evidence>
<dbReference type="EMBL" id="FOUY01000046">
    <property type="protein sequence ID" value="SFO35231.1"/>
    <property type="molecule type" value="Genomic_DNA"/>
</dbReference>
<protein>
    <submittedName>
        <fullName evidence="6">MarR family protein</fullName>
    </submittedName>
</protein>
<dbReference type="Pfam" id="PF12802">
    <property type="entry name" value="MarR_2"/>
    <property type="match status" value="1"/>
</dbReference>
<keyword evidence="2" id="KW-0238">DNA-binding</keyword>
<keyword evidence="7" id="KW-1185">Reference proteome</keyword>
<dbReference type="InterPro" id="IPR036388">
    <property type="entry name" value="WH-like_DNA-bd_sf"/>
</dbReference>
<organism evidence="6 7">
    <name type="scientific">Pseudonocardia ammonioxydans</name>
    <dbReference type="NCBI Taxonomy" id="260086"/>
    <lineage>
        <taxon>Bacteria</taxon>
        <taxon>Bacillati</taxon>
        <taxon>Actinomycetota</taxon>
        <taxon>Actinomycetes</taxon>
        <taxon>Pseudonocardiales</taxon>
        <taxon>Pseudonocardiaceae</taxon>
        <taxon>Pseudonocardia</taxon>
    </lineage>
</organism>
<evidence type="ECO:0000313" key="7">
    <source>
        <dbReference type="Proteomes" id="UP000199614"/>
    </source>
</evidence>
<evidence type="ECO:0000256" key="2">
    <source>
        <dbReference type="ARBA" id="ARBA00023125"/>
    </source>
</evidence>
<dbReference type="InterPro" id="IPR036390">
    <property type="entry name" value="WH_DNA-bd_sf"/>
</dbReference>
<accession>A0A1I5GI19</accession>
<feature type="domain" description="HTH marR-type" evidence="5">
    <location>
        <begin position="8"/>
        <end position="142"/>
    </location>
</feature>
<keyword evidence="3" id="KW-0804">Transcription</keyword>
<gene>
    <name evidence="6" type="ORF">SAMN05216207_104651</name>
</gene>
<dbReference type="GO" id="GO:0003677">
    <property type="term" value="F:DNA binding"/>
    <property type="evidence" value="ECO:0007669"/>
    <property type="project" value="UniProtKB-KW"/>
</dbReference>
<dbReference type="PROSITE" id="PS50995">
    <property type="entry name" value="HTH_MARR_2"/>
    <property type="match status" value="1"/>
</dbReference>
<dbReference type="PANTHER" id="PTHR33164">
    <property type="entry name" value="TRANSCRIPTIONAL REGULATOR, MARR FAMILY"/>
    <property type="match status" value="1"/>
</dbReference>
<evidence type="ECO:0000313" key="6">
    <source>
        <dbReference type="EMBL" id="SFO35231.1"/>
    </source>
</evidence>
<dbReference type="GO" id="GO:0006950">
    <property type="term" value="P:response to stress"/>
    <property type="evidence" value="ECO:0007669"/>
    <property type="project" value="TreeGrafter"/>
</dbReference>
<dbReference type="Gene3D" id="1.10.10.10">
    <property type="entry name" value="Winged helix-like DNA-binding domain superfamily/Winged helix DNA-binding domain"/>
    <property type="match status" value="1"/>
</dbReference>
<feature type="region of interest" description="Disordered" evidence="4">
    <location>
        <begin position="120"/>
        <end position="142"/>
    </location>
</feature>
<dbReference type="SUPFAM" id="SSF46785">
    <property type="entry name" value="Winged helix' DNA-binding domain"/>
    <property type="match status" value="1"/>
</dbReference>
<evidence type="ECO:0000256" key="4">
    <source>
        <dbReference type="SAM" id="MobiDB-lite"/>
    </source>
</evidence>
<dbReference type="Proteomes" id="UP000199614">
    <property type="component" value="Unassembled WGS sequence"/>
</dbReference>